<dbReference type="EMBL" id="CYRY02044921">
    <property type="protein sequence ID" value="VCX40129.1"/>
    <property type="molecule type" value="Genomic_DNA"/>
</dbReference>
<organism evidence="2 3">
    <name type="scientific">Gulo gulo</name>
    <name type="common">Wolverine</name>
    <name type="synonym">Gluton</name>
    <dbReference type="NCBI Taxonomy" id="48420"/>
    <lineage>
        <taxon>Eukaryota</taxon>
        <taxon>Metazoa</taxon>
        <taxon>Chordata</taxon>
        <taxon>Craniata</taxon>
        <taxon>Vertebrata</taxon>
        <taxon>Euteleostomi</taxon>
        <taxon>Mammalia</taxon>
        <taxon>Eutheria</taxon>
        <taxon>Laurasiatheria</taxon>
        <taxon>Carnivora</taxon>
        <taxon>Caniformia</taxon>
        <taxon>Musteloidea</taxon>
        <taxon>Mustelidae</taxon>
        <taxon>Guloninae</taxon>
        <taxon>Gulo</taxon>
    </lineage>
</organism>
<accession>A0A9X9M9U8</accession>
<dbReference type="Proteomes" id="UP000269945">
    <property type="component" value="Unassembled WGS sequence"/>
</dbReference>
<evidence type="ECO:0000256" key="1">
    <source>
        <dbReference type="SAM" id="MobiDB-lite"/>
    </source>
</evidence>
<feature type="region of interest" description="Disordered" evidence="1">
    <location>
        <begin position="59"/>
        <end position="78"/>
    </location>
</feature>
<keyword evidence="3" id="KW-1185">Reference proteome</keyword>
<dbReference type="AlphaFoldDB" id="A0A9X9M9U8"/>
<comment type="caution">
    <text evidence="2">The sequence shown here is derived from an EMBL/GenBank/DDBJ whole genome shotgun (WGS) entry which is preliminary data.</text>
</comment>
<evidence type="ECO:0000313" key="2">
    <source>
        <dbReference type="EMBL" id="VCX40129.1"/>
    </source>
</evidence>
<sequence>APRWLQGFLYRIEEESRQCEGREWAPSSGWINPLIPRMLAAQIQGSCLPEILQVSLPRKNPAAGDTGQSRLHATPGEAGKVSSQAMLLSKRSPVGLRVGVGSCCGRRGGARTTVLDISLPRPQNLHIAGMVSACPNPGSSIQMLSSLELGLERTVTQETRGTPAPVPKLRPTFSAWCLLRGPTYSCVVDGRNDPL</sequence>
<protein>
    <submittedName>
        <fullName evidence="2">Uncharacterized protein</fullName>
    </submittedName>
</protein>
<evidence type="ECO:0000313" key="3">
    <source>
        <dbReference type="Proteomes" id="UP000269945"/>
    </source>
</evidence>
<proteinExistence type="predicted"/>
<gene>
    <name evidence="2" type="ORF">BN2614_LOCUS1</name>
</gene>
<feature type="non-terminal residue" evidence="2">
    <location>
        <position position="1"/>
    </location>
</feature>
<reference evidence="2 3" key="1">
    <citation type="submission" date="2018-10" db="EMBL/GenBank/DDBJ databases">
        <authorList>
            <person name="Ekblom R."/>
            <person name="Jareborg N."/>
        </authorList>
    </citation>
    <scope>NUCLEOTIDE SEQUENCE [LARGE SCALE GENOMIC DNA]</scope>
    <source>
        <tissue evidence="2">Muscle</tissue>
    </source>
</reference>
<name>A0A9X9M9U8_GULGU</name>